<organism evidence="1 2">
    <name type="scientific">Candidatus Pantoea symbiotica</name>
    <dbReference type="NCBI Taxonomy" id="1884370"/>
    <lineage>
        <taxon>Bacteria</taxon>
        <taxon>Pseudomonadati</taxon>
        <taxon>Pseudomonadota</taxon>
        <taxon>Gammaproteobacteria</taxon>
        <taxon>Enterobacterales</taxon>
        <taxon>Erwiniaceae</taxon>
        <taxon>Pantoea</taxon>
    </lineage>
</organism>
<dbReference type="Proteomes" id="UP000198841">
    <property type="component" value="Unassembled WGS sequence"/>
</dbReference>
<name>A0A1I4B0A2_9GAMM</name>
<comment type="caution">
    <text evidence="1">The sequence shown here is derived from an EMBL/GenBank/DDBJ whole genome shotgun (WGS) entry which is preliminary data.</text>
</comment>
<reference evidence="1 2" key="1">
    <citation type="submission" date="2016-10" db="EMBL/GenBank/DDBJ databases">
        <authorList>
            <person name="Varghese N."/>
            <person name="Submissions S."/>
        </authorList>
    </citation>
    <scope>NUCLEOTIDE SEQUENCE [LARGE SCALE GENOMIC DNA]</scope>
    <source>
        <strain evidence="1 2">YR512</strain>
    </source>
</reference>
<evidence type="ECO:0000313" key="2">
    <source>
        <dbReference type="Proteomes" id="UP000198841"/>
    </source>
</evidence>
<keyword evidence="2" id="KW-1185">Reference proteome</keyword>
<dbReference type="EMBL" id="FOSD01000008">
    <property type="protein sequence ID" value="SFK62332.1"/>
    <property type="molecule type" value="Genomic_DNA"/>
</dbReference>
<sequence length="246" mass="27220">MQTSFHIDVLDASRVPDVSGQSSGSRQYSASEESLDALKARTTPIDNTNPYVSPHASCAHAFLATAISIEHRYDEIHLQLPVRLDASHAAVPLISQTTPEKSEEVSYVAGLQIEYPIFHSEPEIHWNFDLLDGANIPPLSSFELSHVSLQTSEIEIADLAELNIITTEIAAVLLPLAQNAMEMVDMELMDLVMQEDAEPMAMLPMLSIEEVLEGGSIQNELSAPESWQYAAIEERETIEDVNIVWH</sequence>
<dbReference type="RefSeq" id="WP_008103698.1">
    <property type="nucleotide sequence ID" value="NZ_FOSD01000008.1"/>
</dbReference>
<proteinExistence type="predicted"/>
<evidence type="ECO:0000313" key="1">
    <source>
        <dbReference type="EMBL" id="SFK62332.1"/>
    </source>
</evidence>
<protein>
    <submittedName>
        <fullName evidence="1">Uncharacterized protein</fullName>
    </submittedName>
</protein>
<gene>
    <name evidence="1" type="ORF">SAMN05518863_108231</name>
</gene>
<accession>A0A1I4B0A2</accession>